<proteinExistence type="predicted"/>
<dbReference type="EMBL" id="BAABKK010000035">
    <property type="protein sequence ID" value="GAA5201371.1"/>
    <property type="molecule type" value="Genomic_DNA"/>
</dbReference>
<comment type="caution">
    <text evidence="1">The sequence shown here is derived from an EMBL/GenBank/DDBJ whole genome shotgun (WGS) entry which is preliminary data.</text>
</comment>
<evidence type="ECO:0000313" key="1">
    <source>
        <dbReference type="EMBL" id="GAA5201371.1"/>
    </source>
</evidence>
<organism evidence="1 2">
    <name type="scientific">Arthrobacter gyeryongensis</name>
    <dbReference type="NCBI Taxonomy" id="1650592"/>
    <lineage>
        <taxon>Bacteria</taxon>
        <taxon>Bacillati</taxon>
        <taxon>Actinomycetota</taxon>
        <taxon>Actinomycetes</taxon>
        <taxon>Micrococcales</taxon>
        <taxon>Micrococcaceae</taxon>
        <taxon>Arthrobacter</taxon>
    </lineage>
</organism>
<protein>
    <submittedName>
        <fullName evidence="1">Uncharacterized protein</fullName>
    </submittedName>
</protein>
<dbReference type="Proteomes" id="UP001500200">
    <property type="component" value="Unassembled WGS sequence"/>
</dbReference>
<accession>A0ABP9SSD2</accession>
<name>A0ABP9SSD2_9MICC</name>
<evidence type="ECO:0000313" key="2">
    <source>
        <dbReference type="Proteomes" id="UP001500200"/>
    </source>
</evidence>
<sequence length="104" mass="11394">MLKARQHPVDIVRVVLSVGVNLNGARVSVTQRIVEAGPHRAANPQIKGKNDDGGPGLCRDTCSFVLGSIVDYEDVVMGYCFTHLTNSRTNCFSFIPGRHDNQRV</sequence>
<gene>
    <name evidence="1" type="ORF">GCM10023346_45620</name>
</gene>
<keyword evidence="2" id="KW-1185">Reference proteome</keyword>
<reference evidence="2" key="1">
    <citation type="journal article" date="2019" name="Int. J. Syst. Evol. Microbiol.">
        <title>The Global Catalogue of Microorganisms (GCM) 10K type strain sequencing project: providing services to taxonomists for standard genome sequencing and annotation.</title>
        <authorList>
            <consortium name="The Broad Institute Genomics Platform"/>
            <consortium name="The Broad Institute Genome Sequencing Center for Infectious Disease"/>
            <person name="Wu L."/>
            <person name="Ma J."/>
        </authorList>
    </citation>
    <scope>NUCLEOTIDE SEQUENCE [LARGE SCALE GENOMIC DNA]</scope>
    <source>
        <strain evidence="2">JCM 18514</strain>
    </source>
</reference>